<dbReference type="SUPFAM" id="SSF53335">
    <property type="entry name" value="S-adenosyl-L-methionine-dependent methyltransferases"/>
    <property type="match status" value="1"/>
</dbReference>
<sequence>MKYKALKQHFSQSLISLYEEQESSSLFFIALQKVESCTRMQFLEKQQTEVPDGTAATLMHILEDLKSGKPIQYILQEAWFYRLKFRVNPAVLIPRDETEELVDLIIRQEKSTANSSRELLDIGTGSGCIAITLKKNLPWIEVSALDVFEAALEVAKQNAQDHDVSIQFIHADALSYTSTVLYDVIVSNPPYVKEDERADMHGHVLNHEPHQALFVSNDDPLIFYRSIATLALKNLKQGGRLYFEINEFLGAEMLELMERLGFKEIQLHKDLQAKDRMLSCTR</sequence>
<dbReference type="EMBL" id="BMIL01000006">
    <property type="protein sequence ID" value="GGC67209.1"/>
    <property type="molecule type" value="Genomic_DNA"/>
</dbReference>
<evidence type="ECO:0000256" key="5">
    <source>
        <dbReference type="ARBA" id="ARBA00048391"/>
    </source>
</evidence>
<dbReference type="PANTHER" id="PTHR18895:SF74">
    <property type="entry name" value="MTRF1L RELEASE FACTOR GLUTAMINE METHYLTRANSFERASE"/>
    <property type="match status" value="1"/>
</dbReference>
<dbReference type="GO" id="GO:0032259">
    <property type="term" value="P:methylation"/>
    <property type="evidence" value="ECO:0007669"/>
    <property type="project" value="UniProtKB-KW"/>
</dbReference>
<dbReference type="NCBIfam" id="TIGR03534">
    <property type="entry name" value="RF_mod_PrmC"/>
    <property type="match status" value="1"/>
</dbReference>
<dbReference type="InterPro" id="IPR050320">
    <property type="entry name" value="N5-glutamine_MTase"/>
</dbReference>
<keyword evidence="4" id="KW-0949">S-adenosyl-L-methionine</keyword>
<dbReference type="InterPro" id="IPR029063">
    <property type="entry name" value="SAM-dependent_MTases_sf"/>
</dbReference>
<gene>
    <name evidence="7" type="primary">prmC</name>
    <name evidence="7" type="ORF">GCM10011387_20800</name>
</gene>
<evidence type="ECO:0000313" key="7">
    <source>
        <dbReference type="EMBL" id="GGC67209.1"/>
    </source>
</evidence>
<dbReference type="CDD" id="cd02440">
    <property type="entry name" value="AdoMet_MTases"/>
    <property type="match status" value="1"/>
</dbReference>
<proteinExistence type="predicted"/>
<keyword evidence="8" id="KW-1185">Reference proteome</keyword>
<dbReference type="AlphaFoldDB" id="A0A916UB45"/>
<dbReference type="RefSeq" id="WP_188626834.1">
    <property type="nucleotide sequence ID" value="NZ_BMIL01000006.1"/>
</dbReference>
<dbReference type="GO" id="GO:0003676">
    <property type="term" value="F:nucleic acid binding"/>
    <property type="evidence" value="ECO:0007669"/>
    <property type="project" value="InterPro"/>
</dbReference>
<name>A0A916UB45_9SPHI</name>
<organism evidence="7 8">
    <name type="scientific">Pedobacter quisquiliarum</name>
    <dbReference type="NCBI Taxonomy" id="1834438"/>
    <lineage>
        <taxon>Bacteria</taxon>
        <taxon>Pseudomonadati</taxon>
        <taxon>Bacteroidota</taxon>
        <taxon>Sphingobacteriia</taxon>
        <taxon>Sphingobacteriales</taxon>
        <taxon>Sphingobacteriaceae</taxon>
        <taxon>Pedobacter</taxon>
    </lineage>
</organism>
<reference evidence="7" key="2">
    <citation type="submission" date="2020-09" db="EMBL/GenBank/DDBJ databases">
        <authorList>
            <person name="Sun Q."/>
            <person name="Zhou Y."/>
        </authorList>
    </citation>
    <scope>NUCLEOTIDE SEQUENCE</scope>
    <source>
        <strain evidence="7">CGMCC 1.15343</strain>
    </source>
</reference>
<dbReference type="Gene3D" id="1.10.8.10">
    <property type="entry name" value="DNA helicase RuvA subunit, C-terminal domain"/>
    <property type="match status" value="1"/>
</dbReference>
<dbReference type="InterPro" id="IPR004556">
    <property type="entry name" value="HemK-like"/>
</dbReference>
<dbReference type="Pfam" id="PF05175">
    <property type="entry name" value="MTS"/>
    <property type="match status" value="1"/>
</dbReference>
<dbReference type="InterPro" id="IPR007848">
    <property type="entry name" value="Small_mtfrase_dom"/>
</dbReference>
<feature type="domain" description="Methyltransferase small" evidence="6">
    <location>
        <begin position="114"/>
        <end position="204"/>
    </location>
</feature>
<accession>A0A916UB45</accession>
<keyword evidence="3" id="KW-0808">Transferase</keyword>
<comment type="catalytic activity">
    <reaction evidence="5">
        <text>L-glutaminyl-[peptide chain release factor] + S-adenosyl-L-methionine = N(5)-methyl-L-glutaminyl-[peptide chain release factor] + S-adenosyl-L-homocysteine + H(+)</text>
        <dbReference type="Rhea" id="RHEA:42896"/>
        <dbReference type="Rhea" id="RHEA-COMP:10271"/>
        <dbReference type="Rhea" id="RHEA-COMP:10272"/>
        <dbReference type="ChEBI" id="CHEBI:15378"/>
        <dbReference type="ChEBI" id="CHEBI:30011"/>
        <dbReference type="ChEBI" id="CHEBI:57856"/>
        <dbReference type="ChEBI" id="CHEBI:59789"/>
        <dbReference type="ChEBI" id="CHEBI:61891"/>
        <dbReference type="EC" id="2.1.1.297"/>
    </reaction>
</comment>
<evidence type="ECO:0000256" key="3">
    <source>
        <dbReference type="ARBA" id="ARBA00022679"/>
    </source>
</evidence>
<dbReference type="InterPro" id="IPR002052">
    <property type="entry name" value="DNA_methylase_N6_adenine_CS"/>
</dbReference>
<dbReference type="Gene3D" id="3.40.50.150">
    <property type="entry name" value="Vaccinia Virus protein VP39"/>
    <property type="match status" value="1"/>
</dbReference>
<keyword evidence="2 7" id="KW-0489">Methyltransferase</keyword>
<dbReference type="GO" id="GO:0102559">
    <property type="term" value="F:peptide chain release factor N(5)-glutamine methyltransferase activity"/>
    <property type="evidence" value="ECO:0007669"/>
    <property type="project" value="UniProtKB-EC"/>
</dbReference>
<reference evidence="7" key="1">
    <citation type="journal article" date="2014" name="Int. J. Syst. Evol. Microbiol.">
        <title>Complete genome sequence of Corynebacterium casei LMG S-19264T (=DSM 44701T), isolated from a smear-ripened cheese.</title>
        <authorList>
            <consortium name="US DOE Joint Genome Institute (JGI-PGF)"/>
            <person name="Walter F."/>
            <person name="Albersmeier A."/>
            <person name="Kalinowski J."/>
            <person name="Ruckert C."/>
        </authorList>
    </citation>
    <scope>NUCLEOTIDE SEQUENCE</scope>
    <source>
        <strain evidence="7">CGMCC 1.15343</strain>
    </source>
</reference>
<dbReference type="NCBIfam" id="TIGR00536">
    <property type="entry name" value="hemK_fam"/>
    <property type="match status" value="1"/>
</dbReference>
<comment type="caution">
    <text evidence="7">The sequence shown here is derived from an EMBL/GenBank/DDBJ whole genome shotgun (WGS) entry which is preliminary data.</text>
</comment>
<dbReference type="Proteomes" id="UP000651668">
    <property type="component" value="Unassembled WGS sequence"/>
</dbReference>
<evidence type="ECO:0000259" key="6">
    <source>
        <dbReference type="Pfam" id="PF05175"/>
    </source>
</evidence>
<dbReference type="InterPro" id="IPR019874">
    <property type="entry name" value="RF_methyltr_PrmC"/>
</dbReference>
<evidence type="ECO:0000256" key="2">
    <source>
        <dbReference type="ARBA" id="ARBA00022603"/>
    </source>
</evidence>
<dbReference type="EC" id="2.1.1.297" evidence="1"/>
<protein>
    <recommendedName>
        <fullName evidence="1">peptide chain release factor N(5)-glutamine methyltransferase</fullName>
        <ecNumber evidence="1">2.1.1.297</ecNumber>
    </recommendedName>
</protein>
<dbReference type="PANTHER" id="PTHR18895">
    <property type="entry name" value="HEMK METHYLTRANSFERASE"/>
    <property type="match status" value="1"/>
</dbReference>
<dbReference type="PROSITE" id="PS00092">
    <property type="entry name" value="N6_MTASE"/>
    <property type="match status" value="1"/>
</dbReference>
<evidence type="ECO:0000256" key="4">
    <source>
        <dbReference type="ARBA" id="ARBA00022691"/>
    </source>
</evidence>
<evidence type="ECO:0000256" key="1">
    <source>
        <dbReference type="ARBA" id="ARBA00012771"/>
    </source>
</evidence>
<evidence type="ECO:0000313" key="8">
    <source>
        <dbReference type="Proteomes" id="UP000651668"/>
    </source>
</evidence>